<dbReference type="InterPro" id="IPR036388">
    <property type="entry name" value="WH-like_DNA-bd_sf"/>
</dbReference>
<protein>
    <submittedName>
        <fullName evidence="5">DNA-binding GntR family transcriptional regulator</fullName>
    </submittedName>
</protein>
<dbReference type="PRINTS" id="PR00035">
    <property type="entry name" value="HTHGNTR"/>
</dbReference>
<feature type="domain" description="HTH gntR-type" evidence="4">
    <location>
        <begin position="13"/>
        <end position="80"/>
    </location>
</feature>
<evidence type="ECO:0000256" key="1">
    <source>
        <dbReference type="ARBA" id="ARBA00023015"/>
    </source>
</evidence>
<dbReference type="SUPFAM" id="SSF48008">
    <property type="entry name" value="GntR ligand-binding domain-like"/>
    <property type="match status" value="1"/>
</dbReference>
<dbReference type="InterPro" id="IPR000524">
    <property type="entry name" value="Tscrpt_reg_HTH_GntR"/>
</dbReference>
<dbReference type="InterPro" id="IPR011711">
    <property type="entry name" value="GntR_C"/>
</dbReference>
<dbReference type="Pfam" id="PF00392">
    <property type="entry name" value="GntR"/>
    <property type="match status" value="1"/>
</dbReference>
<dbReference type="GO" id="GO:0003677">
    <property type="term" value="F:DNA binding"/>
    <property type="evidence" value="ECO:0007669"/>
    <property type="project" value="UniProtKB-KW"/>
</dbReference>
<evidence type="ECO:0000313" key="6">
    <source>
        <dbReference type="Proteomes" id="UP001185012"/>
    </source>
</evidence>
<keyword evidence="3" id="KW-0804">Transcription</keyword>
<evidence type="ECO:0000313" key="5">
    <source>
        <dbReference type="EMBL" id="MDR6224600.1"/>
    </source>
</evidence>
<dbReference type="RefSeq" id="WP_309862054.1">
    <property type="nucleotide sequence ID" value="NZ_JAVDQG010000001.1"/>
</dbReference>
<dbReference type="EMBL" id="JAVDQG010000001">
    <property type="protein sequence ID" value="MDR6224600.1"/>
    <property type="molecule type" value="Genomic_DNA"/>
</dbReference>
<comment type="caution">
    <text evidence="5">The sequence shown here is derived from an EMBL/GenBank/DDBJ whole genome shotgun (WGS) entry which is preliminary data.</text>
</comment>
<keyword evidence="6" id="KW-1185">Reference proteome</keyword>
<dbReference type="PANTHER" id="PTHR43537">
    <property type="entry name" value="TRANSCRIPTIONAL REGULATOR, GNTR FAMILY"/>
    <property type="match status" value="1"/>
</dbReference>
<dbReference type="Gene3D" id="1.20.120.530">
    <property type="entry name" value="GntR ligand-binding domain-like"/>
    <property type="match status" value="1"/>
</dbReference>
<name>A0ABU1IIJ7_9BACL</name>
<keyword evidence="2 5" id="KW-0238">DNA-binding</keyword>
<evidence type="ECO:0000256" key="2">
    <source>
        <dbReference type="ARBA" id="ARBA00023125"/>
    </source>
</evidence>
<keyword evidence="1" id="KW-0805">Transcription regulation</keyword>
<dbReference type="SUPFAM" id="SSF46785">
    <property type="entry name" value="Winged helix' DNA-binding domain"/>
    <property type="match status" value="1"/>
</dbReference>
<evidence type="ECO:0000259" key="4">
    <source>
        <dbReference type="PROSITE" id="PS50949"/>
    </source>
</evidence>
<dbReference type="Gene3D" id="1.10.10.10">
    <property type="entry name" value="Winged helix-like DNA-binding domain superfamily/Winged helix DNA-binding domain"/>
    <property type="match status" value="1"/>
</dbReference>
<evidence type="ECO:0000256" key="3">
    <source>
        <dbReference type="ARBA" id="ARBA00023163"/>
    </source>
</evidence>
<dbReference type="Proteomes" id="UP001185012">
    <property type="component" value="Unassembled WGS sequence"/>
</dbReference>
<dbReference type="InterPro" id="IPR036390">
    <property type="entry name" value="WH_DNA-bd_sf"/>
</dbReference>
<gene>
    <name evidence="5" type="ORF">JOE21_000588</name>
</gene>
<organism evidence="5 6">
    <name type="scientific">Desmospora profundinema</name>
    <dbReference type="NCBI Taxonomy" id="1571184"/>
    <lineage>
        <taxon>Bacteria</taxon>
        <taxon>Bacillati</taxon>
        <taxon>Bacillota</taxon>
        <taxon>Bacilli</taxon>
        <taxon>Bacillales</taxon>
        <taxon>Thermoactinomycetaceae</taxon>
        <taxon>Desmospora</taxon>
    </lineage>
</organism>
<dbReference type="SMART" id="SM00345">
    <property type="entry name" value="HTH_GNTR"/>
    <property type="match status" value="1"/>
</dbReference>
<dbReference type="PANTHER" id="PTHR43537:SF24">
    <property type="entry name" value="GLUCONATE OPERON TRANSCRIPTIONAL REPRESSOR"/>
    <property type="match status" value="1"/>
</dbReference>
<sequence>MPIPHQSIQINRHSAKEQALQLLQRWIIEGTLRPGEKVNDSQLAEALGVSRTPVREALQILELQGFVEMRPGKETRVTPLKKDDVHRLYPPLAALEATAAELAAHTIDEKSLLQLEEMNEKFARALQNRQSYDAMEWDESFHRLIVQSTGNPYLEQFTSVLEKHTRRFKGIFLENSWLPSNPSVEEHRMIIEALRKRDAEQAQKIMKLNWIRPMKRILEQVESMREED</sequence>
<proteinExistence type="predicted"/>
<dbReference type="SMART" id="SM00895">
    <property type="entry name" value="FCD"/>
    <property type="match status" value="1"/>
</dbReference>
<dbReference type="InterPro" id="IPR008920">
    <property type="entry name" value="TF_FadR/GntR_C"/>
</dbReference>
<accession>A0ABU1IIJ7</accession>
<dbReference type="PROSITE" id="PS50949">
    <property type="entry name" value="HTH_GNTR"/>
    <property type="match status" value="1"/>
</dbReference>
<reference evidence="5 6" key="1">
    <citation type="submission" date="2023-07" db="EMBL/GenBank/DDBJ databases">
        <title>Genomic Encyclopedia of Type Strains, Phase IV (KMG-IV): sequencing the most valuable type-strain genomes for metagenomic binning, comparative biology and taxonomic classification.</title>
        <authorList>
            <person name="Goeker M."/>
        </authorList>
    </citation>
    <scope>NUCLEOTIDE SEQUENCE [LARGE SCALE GENOMIC DNA]</scope>
    <source>
        <strain evidence="5 6">DSM 45903</strain>
    </source>
</reference>
<dbReference type="Pfam" id="PF07729">
    <property type="entry name" value="FCD"/>
    <property type="match status" value="1"/>
</dbReference>
<dbReference type="CDD" id="cd07377">
    <property type="entry name" value="WHTH_GntR"/>
    <property type="match status" value="1"/>
</dbReference>